<evidence type="ECO:0000256" key="5">
    <source>
        <dbReference type="SAM" id="SignalP"/>
    </source>
</evidence>
<evidence type="ECO:0000256" key="3">
    <source>
        <dbReference type="ARBA" id="ARBA00023295"/>
    </source>
</evidence>
<dbReference type="PROSITE" id="PS51764">
    <property type="entry name" value="GH26"/>
    <property type="match status" value="1"/>
</dbReference>
<reference evidence="7 8" key="1">
    <citation type="submission" date="2018-07" db="EMBL/GenBank/DDBJ databases">
        <title>Chitinophaga K2CV101002-2 sp. nov., isolated from a monsoon evergreen broad-leaved forest soil.</title>
        <authorList>
            <person name="Lv Y."/>
        </authorList>
    </citation>
    <scope>NUCLEOTIDE SEQUENCE [LARGE SCALE GENOMIC DNA]</scope>
    <source>
        <strain evidence="7 8">GDMCC 1.1288</strain>
    </source>
</reference>
<dbReference type="AlphaFoldDB" id="A0A3E1Y8H8"/>
<dbReference type="InterPro" id="IPR017853">
    <property type="entry name" value="GH"/>
</dbReference>
<dbReference type="PROSITE" id="PS51257">
    <property type="entry name" value="PROKAR_LIPOPROTEIN"/>
    <property type="match status" value="1"/>
</dbReference>
<gene>
    <name evidence="7" type="ORF">DVR12_13895</name>
</gene>
<name>A0A3E1Y8H8_9BACT</name>
<comment type="caution">
    <text evidence="7">The sequence shown here is derived from an EMBL/GenBank/DDBJ whole genome shotgun (WGS) entry which is preliminary data.</text>
</comment>
<feature type="active site" description="Proton donor" evidence="4">
    <location>
        <position position="191"/>
    </location>
</feature>
<dbReference type="OrthoDB" id="9803686at2"/>
<feature type="domain" description="GH26" evidence="6">
    <location>
        <begin position="38"/>
        <end position="336"/>
    </location>
</feature>
<feature type="chain" id="PRO_5017542077" evidence="5">
    <location>
        <begin position="27"/>
        <end position="342"/>
    </location>
</feature>
<evidence type="ECO:0000256" key="4">
    <source>
        <dbReference type="PROSITE-ProRule" id="PRU01100"/>
    </source>
</evidence>
<dbReference type="InterPro" id="IPR000805">
    <property type="entry name" value="Glyco_hydro_26"/>
</dbReference>
<keyword evidence="2 4" id="KW-0378">Hydrolase</keyword>
<dbReference type="Gene3D" id="3.20.20.80">
    <property type="entry name" value="Glycosidases"/>
    <property type="match status" value="1"/>
</dbReference>
<accession>A0A3E1Y8H8</accession>
<protein>
    <submittedName>
        <fullName evidence="7">Glycoside hydrolase</fullName>
    </submittedName>
</protein>
<keyword evidence="8" id="KW-1185">Reference proteome</keyword>
<evidence type="ECO:0000313" key="7">
    <source>
        <dbReference type="EMBL" id="RFS21749.1"/>
    </source>
</evidence>
<dbReference type="PRINTS" id="PR00739">
    <property type="entry name" value="GLHYDRLASE26"/>
</dbReference>
<feature type="signal peptide" evidence="5">
    <location>
        <begin position="1"/>
        <end position="26"/>
    </location>
</feature>
<keyword evidence="3 4" id="KW-0326">Glycosidase</keyword>
<dbReference type="Proteomes" id="UP000260644">
    <property type="component" value="Unassembled WGS sequence"/>
</dbReference>
<sequence length="342" mass="38792">MKKMTFNVFILAIALGFGACNKNSPAAEENKSVDTVKPSQFQTINYLNSISGKKTLSGIHNREPNSTPARWTNEINATTGKYPALWSGDFLFQQDNINNRQMMIDEAIRQWKKGAVVNIMWHACNPAYGAPCNWEDGKGVLSGLSDAQWTELCTEGTALNTKWKGMVDEIAVYLQQLKDQKVEVLWRPFHEMNQGKFWWGGRPGPNGTVKLYQWLHDYLTKTKGLTNLIWVWNIQDFGSLATDAVNYNPGASYFDIASLDVYDGSGYTQAKYEVMYRIAKGKPIAIGECDKLPTVTELRNQSSWVFFMSWSELTFNKNSNSELQQLYNADNVITLEKMPGWK</sequence>
<dbReference type="Pfam" id="PF02156">
    <property type="entry name" value="Glyco_hydro_26"/>
    <property type="match status" value="1"/>
</dbReference>
<comment type="similarity">
    <text evidence="1 4">Belongs to the glycosyl hydrolase 26 family.</text>
</comment>
<organism evidence="7 8">
    <name type="scientific">Chitinophaga silvatica</name>
    <dbReference type="NCBI Taxonomy" id="2282649"/>
    <lineage>
        <taxon>Bacteria</taxon>
        <taxon>Pseudomonadati</taxon>
        <taxon>Bacteroidota</taxon>
        <taxon>Chitinophagia</taxon>
        <taxon>Chitinophagales</taxon>
        <taxon>Chitinophagaceae</taxon>
        <taxon>Chitinophaga</taxon>
    </lineage>
</organism>
<dbReference type="InterPro" id="IPR022790">
    <property type="entry name" value="GH26_dom"/>
</dbReference>
<dbReference type="PANTHER" id="PTHR40079:SF4">
    <property type="entry name" value="GH26 DOMAIN-CONTAINING PROTEIN-RELATED"/>
    <property type="match status" value="1"/>
</dbReference>
<dbReference type="SUPFAM" id="SSF51445">
    <property type="entry name" value="(Trans)glycosidases"/>
    <property type="match status" value="1"/>
</dbReference>
<keyword evidence="5" id="KW-0732">Signal</keyword>
<dbReference type="EMBL" id="QPMM01000007">
    <property type="protein sequence ID" value="RFS21749.1"/>
    <property type="molecule type" value="Genomic_DNA"/>
</dbReference>
<evidence type="ECO:0000256" key="2">
    <source>
        <dbReference type="ARBA" id="ARBA00022801"/>
    </source>
</evidence>
<dbReference type="GO" id="GO:0016985">
    <property type="term" value="F:mannan endo-1,4-beta-mannosidase activity"/>
    <property type="evidence" value="ECO:0007669"/>
    <property type="project" value="InterPro"/>
</dbReference>
<evidence type="ECO:0000256" key="1">
    <source>
        <dbReference type="ARBA" id="ARBA00007754"/>
    </source>
</evidence>
<proteinExistence type="inferred from homology"/>
<feature type="active site" description="Nucleophile" evidence="4">
    <location>
        <position position="288"/>
    </location>
</feature>
<dbReference type="RefSeq" id="WP_116976293.1">
    <property type="nucleotide sequence ID" value="NZ_QPMM01000007.1"/>
</dbReference>
<evidence type="ECO:0000313" key="8">
    <source>
        <dbReference type="Proteomes" id="UP000260644"/>
    </source>
</evidence>
<evidence type="ECO:0000259" key="6">
    <source>
        <dbReference type="PROSITE" id="PS51764"/>
    </source>
</evidence>
<dbReference type="GO" id="GO:0006080">
    <property type="term" value="P:substituted mannan metabolic process"/>
    <property type="evidence" value="ECO:0007669"/>
    <property type="project" value="InterPro"/>
</dbReference>
<dbReference type="PANTHER" id="PTHR40079">
    <property type="entry name" value="MANNAN ENDO-1,4-BETA-MANNOSIDASE E-RELATED"/>
    <property type="match status" value="1"/>
</dbReference>